<sequence length="524" mass="58658">MYKPTRFICNCIYFYFLVHLPDYKYVPASVNQTKTFGFKLHFHLLPYQIPKNISKAMETDGDAPQQWSPPAGLLIPVRHKSPIINSVVLILAIPILLLLMIFLILPPFLSYTNHQILKASLLQKSWDFINMLLVLIAVLCGVFARRNDDDSFSLDADGQKKLDGGTNVSEDTIRKSIASSKWLEFPEKSEYDKMTSSRSYPDLRQESLWGCESNVSKFFDDFDVNFQRQPEKLYHRERRSKKVEMEAVAPPVQRRRSVHRGRIDDEKTEIKSPTPPPAAPSLPPPPGGTEFSAVAENSERVQREKSGAKKRISTAVASLQYGLQAQRKERTRDIYEKATEESLPPSALAPPSTPPPPPPPPPPSKGIQSLLKKNTKSKRVHSVPTTAQPPPPPPPPPNSIFANIFKTGSKHKRSQLSSAPSQPPPPPPPPPPTYSIFSNIFSSGSKSKRCQIPSASSQPPPPPPSSSLFNYSFENLTISRRFKNPNTPTLALPPPPPPEIRPIYTRKPPKPQNQLLLLTEKLTY</sequence>
<feature type="region of interest" description="Disordered" evidence="1">
    <location>
        <begin position="237"/>
        <end position="513"/>
    </location>
</feature>
<feature type="compositionally biased region" description="Polar residues" evidence="1">
    <location>
        <begin position="468"/>
        <end position="478"/>
    </location>
</feature>
<feature type="compositionally biased region" description="Polar residues" evidence="1">
    <location>
        <begin position="435"/>
        <end position="445"/>
    </location>
</feature>
<keyword evidence="2" id="KW-1133">Transmembrane helix</keyword>
<keyword evidence="4" id="KW-1185">Reference proteome</keyword>
<feature type="transmembrane region" description="Helical" evidence="2">
    <location>
        <begin position="83"/>
        <end position="105"/>
    </location>
</feature>
<feature type="compositionally biased region" description="Pro residues" evidence="1">
    <location>
        <begin position="387"/>
        <end position="398"/>
    </location>
</feature>
<feature type="compositionally biased region" description="Basic and acidic residues" evidence="1">
    <location>
        <begin position="326"/>
        <end position="340"/>
    </location>
</feature>
<dbReference type="PANTHER" id="PTHR45691">
    <property type="entry name" value="PROTEIN DIAPHANOUS"/>
    <property type="match status" value="1"/>
</dbReference>
<feature type="compositionally biased region" description="Pro residues" evidence="1">
    <location>
        <begin position="491"/>
        <end position="500"/>
    </location>
</feature>
<dbReference type="GO" id="GO:0030041">
    <property type="term" value="P:actin filament polymerization"/>
    <property type="evidence" value="ECO:0007669"/>
    <property type="project" value="TreeGrafter"/>
</dbReference>
<feature type="compositionally biased region" description="Pro residues" evidence="1">
    <location>
        <begin position="273"/>
        <end position="287"/>
    </location>
</feature>
<protein>
    <submittedName>
        <fullName evidence="3">Pollen-specific leucine-rich repeat extensin-like protein 1-like</fullName>
    </submittedName>
</protein>
<feature type="transmembrane region" description="Helical" evidence="2">
    <location>
        <begin position="125"/>
        <end position="144"/>
    </location>
</feature>
<dbReference type="Proteomes" id="UP000250235">
    <property type="component" value="Unassembled WGS sequence"/>
</dbReference>
<dbReference type="EMBL" id="KV017166">
    <property type="protein sequence ID" value="KZV18995.1"/>
    <property type="molecule type" value="Genomic_DNA"/>
</dbReference>
<feature type="compositionally biased region" description="Pro residues" evidence="1">
    <location>
        <begin position="347"/>
        <end position="364"/>
    </location>
</feature>
<evidence type="ECO:0000256" key="1">
    <source>
        <dbReference type="SAM" id="MobiDB-lite"/>
    </source>
</evidence>
<feature type="compositionally biased region" description="Basic and acidic residues" evidence="1">
    <location>
        <begin position="297"/>
        <end position="307"/>
    </location>
</feature>
<dbReference type="GO" id="GO:0005884">
    <property type="term" value="C:actin filament"/>
    <property type="evidence" value="ECO:0007669"/>
    <property type="project" value="TreeGrafter"/>
</dbReference>
<dbReference type="AlphaFoldDB" id="A0A2Z7ACB9"/>
<proteinExistence type="predicted"/>
<dbReference type="OrthoDB" id="1929225at2759"/>
<dbReference type="PANTHER" id="PTHR45691:SF6">
    <property type="entry name" value="PROTEIN DIAPHANOUS"/>
    <property type="match status" value="1"/>
</dbReference>
<keyword evidence="2" id="KW-0472">Membrane</keyword>
<evidence type="ECO:0000313" key="4">
    <source>
        <dbReference type="Proteomes" id="UP000250235"/>
    </source>
</evidence>
<feature type="compositionally biased region" description="Basic and acidic residues" evidence="1">
    <location>
        <begin position="261"/>
        <end position="270"/>
    </location>
</feature>
<gene>
    <name evidence="3" type="ORF">F511_27097</name>
</gene>
<reference evidence="3 4" key="1">
    <citation type="journal article" date="2015" name="Proc. Natl. Acad. Sci. U.S.A.">
        <title>The resurrection genome of Boea hygrometrica: A blueprint for survival of dehydration.</title>
        <authorList>
            <person name="Xiao L."/>
            <person name="Yang G."/>
            <person name="Zhang L."/>
            <person name="Yang X."/>
            <person name="Zhao S."/>
            <person name="Ji Z."/>
            <person name="Zhou Q."/>
            <person name="Hu M."/>
            <person name="Wang Y."/>
            <person name="Chen M."/>
            <person name="Xu Y."/>
            <person name="Jin H."/>
            <person name="Xiao X."/>
            <person name="Hu G."/>
            <person name="Bao F."/>
            <person name="Hu Y."/>
            <person name="Wan P."/>
            <person name="Li L."/>
            <person name="Deng X."/>
            <person name="Kuang T."/>
            <person name="Xiang C."/>
            <person name="Zhu J.K."/>
            <person name="Oliver M.J."/>
            <person name="He Y."/>
        </authorList>
    </citation>
    <scope>NUCLEOTIDE SEQUENCE [LARGE SCALE GENOMIC DNA]</scope>
    <source>
        <strain evidence="4">cv. XS01</strain>
    </source>
</reference>
<evidence type="ECO:0000313" key="3">
    <source>
        <dbReference type="EMBL" id="KZV18995.1"/>
    </source>
</evidence>
<dbReference type="InterPro" id="IPR051412">
    <property type="entry name" value="Formin_Homology_Diaphanous_sf"/>
</dbReference>
<keyword evidence="2" id="KW-0812">Transmembrane</keyword>
<organism evidence="3 4">
    <name type="scientific">Dorcoceras hygrometricum</name>
    <dbReference type="NCBI Taxonomy" id="472368"/>
    <lineage>
        <taxon>Eukaryota</taxon>
        <taxon>Viridiplantae</taxon>
        <taxon>Streptophyta</taxon>
        <taxon>Embryophyta</taxon>
        <taxon>Tracheophyta</taxon>
        <taxon>Spermatophyta</taxon>
        <taxon>Magnoliopsida</taxon>
        <taxon>eudicotyledons</taxon>
        <taxon>Gunneridae</taxon>
        <taxon>Pentapetalae</taxon>
        <taxon>asterids</taxon>
        <taxon>lamiids</taxon>
        <taxon>Lamiales</taxon>
        <taxon>Gesneriaceae</taxon>
        <taxon>Didymocarpoideae</taxon>
        <taxon>Trichosporeae</taxon>
        <taxon>Loxocarpinae</taxon>
        <taxon>Dorcoceras</taxon>
    </lineage>
</organism>
<evidence type="ECO:0000256" key="2">
    <source>
        <dbReference type="SAM" id="Phobius"/>
    </source>
</evidence>
<name>A0A2Z7ACB9_9LAMI</name>
<feature type="compositionally biased region" description="Pro residues" evidence="1">
    <location>
        <begin position="421"/>
        <end position="433"/>
    </location>
</feature>
<accession>A0A2Z7ACB9</accession>